<dbReference type="Ensembl" id="ENSSSCT00000073692.2">
    <property type="protein sequence ID" value="ENSSSCP00000070224.1"/>
    <property type="gene ID" value="ENSSSCG00000015293.6"/>
</dbReference>
<evidence type="ECO:0000313" key="15">
    <source>
        <dbReference type="Proteomes" id="UP000008227"/>
    </source>
</evidence>
<dbReference type="GeneTree" id="ENSGT00940000166286"/>
<comment type="caution">
    <text evidence="11">Lacks conserved residue(s) required for the propagation of feature annotation.</text>
</comment>
<keyword evidence="3 11" id="KW-0768">Sushi</keyword>
<accession>A0A8D0TH99</accession>
<feature type="region of interest" description="Disordered" evidence="12">
    <location>
        <begin position="361"/>
        <end position="428"/>
    </location>
</feature>
<keyword evidence="9" id="KW-0278">Fertilization</keyword>
<dbReference type="KEGG" id="ssc:100736569"/>
<dbReference type="Gene3D" id="2.10.70.10">
    <property type="entry name" value="Complement Module, domain 1"/>
    <property type="match status" value="4"/>
</dbReference>
<dbReference type="PANTHER" id="PTHR19325">
    <property type="entry name" value="COMPLEMENT COMPONENT-RELATED SUSHI DOMAIN-CONTAINING"/>
    <property type="match status" value="1"/>
</dbReference>
<evidence type="ECO:0000256" key="6">
    <source>
        <dbReference type="ARBA" id="ARBA00023136"/>
    </source>
</evidence>
<dbReference type="Pfam" id="PF00084">
    <property type="entry name" value="Sushi"/>
    <property type="match status" value="4"/>
</dbReference>
<evidence type="ECO:0000256" key="9">
    <source>
        <dbReference type="ARBA" id="ARBA00023279"/>
    </source>
</evidence>
<dbReference type="InterPro" id="IPR050350">
    <property type="entry name" value="Compl-Cell_Adhes-Reg"/>
</dbReference>
<proteinExistence type="predicted"/>
<dbReference type="SMR" id="A0A8D0TH99"/>
<dbReference type="InterPro" id="IPR000436">
    <property type="entry name" value="Sushi_SCR_CCP_dom"/>
</dbReference>
<keyword evidence="13" id="KW-0812">Transmembrane</keyword>
<feature type="compositionally biased region" description="Basic and acidic residues" evidence="12">
    <location>
        <begin position="361"/>
        <end position="398"/>
    </location>
</feature>
<dbReference type="GeneID" id="100736569"/>
<keyword evidence="8" id="KW-0325">Glycoprotein</keyword>
<dbReference type="GO" id="GO:0005886">
    <property type="term" value="C:plasma membrane"/>
    <property type="evidence" value="ECO:0000318"/>
    <property type="project" value="GO_Central"/>
</dbReference>
<evidence type="ECO:0000256" key="10">
    <source>
        <dbReference type="ARBA" id="ARBA00047055"/>
    </source>
</evidence>
<reference evidence="14" key="4">
    <citation type="submission" date="2025-09" db="UniProtKB">
        <authorList>
            <consortium name="Ensembl"/>
        </authorList>
    </citation>
    <scope>IDENTIFICATION</scope>
</reference>
<feature type="transmembrane region" description="Helical" evidence="13">
    <location>
        <begin position="328"/>
        <end position="353"/>
    </location>
</feature>
<evidence type="ECO:0000256" key="4">
    <source>
        <dbReference type="ARBA" id="ARBA00022729"/>
    </source>
</evidence>
<dbReference type="AlphaFoldDB" id="A0A8D0TH99"/>
<evidence type="ECO:0000256" key="13">
    <source>
        <dbReference type="SAM" id="Phobius"/>
    </source>
</evidence>
<dbReference type="SUPFAM" id="SSF57535">
    <property type="entry name" value="Complement control module/SCR domain"/>
    <property type="match status" value="4"/>
</dbReference>
<name>A0A8D0TH99_PIG</name>
<dbReference type="FunFam" id="2.10.70.10:FF:000014">
    <property type="entry name" value="Membrane cofactor protein"/>
    <property type="match status" value="1"/>
</dbReference>
<gene>
    <name evidence="14" type="primary">LOC100736569</name>
</gene>
<reference evidence="14" key="3">
    <citation type="submission" date="2025-08" db="UniProtKB">
        <authorList>
            <consortium name="Ensembl"/>
        </authorList>
    </citation>
    <scope>IDENTIFICATION</scope>
</reference>
<sequence length="428" mass="48515">MTVACAPRKAPPERPERPPFSWCCVGILLLALVFPLPLFAFVVCPDPPKLKSAVLTSVLQQRYYPGDKIEYRCRPGYLPDPFETRKSSCEANGSWTPIDEACFRKSCPKPTIEHGEIYAPQRNFEFESEVHISCIEGYHLKGKGILTCQLIGQDVFWSDRMPQCERVYCGRPPQIKNGKHTNSYRNIFEYNELVTYTCNPSNGPDEYSLVGESKLFCSAPGKWSSAPPQCKVVKCERPELKHGVIVSGSREKFSYQAVVIFGCLQGFYLNGSNVVFCSGNNTWEPEIPKCIKGYRPTYPTKNPVDKYPGYPNPDFEIPSLDDFEDLDAGIIALMALTAIVAVAVVFTCLYRCLRSEKEVVKDKKGEEEEEQKEEKKEKEEETEKKEEKEKKKEKEKEKKEKKKKGKKEAGAVSATQMEKPTSPSVQKH</sequence>
<evidence type="ECO:0000256" key="1">
    <source>
        <dbReference type="ARBA" id="ARBA00004167"/>
    </source>
</evidence>
<dbReference type="SMART" id="SM00032">
    <property type="entry name" value="CCP"/>
    <property type="match status" value="4"/>
</dbReference>
<dbReference type="RefSeq" id="XP_003482715.2">
    <property type="nucleotide sequence ID" value="XM_003482667.3"/>
</dbReference>
<feature type="compositionally biased region" description="Polar residues" evidence="12">
    <location>
        <begin position="413"/>
        <end position="428"/>
    </location>
</feature>
<reference evidence="15" key="1">
    <citation type="submission" date="2009-11" db="EMBL/GenBank/DDBJ databases">
        <authorList>
            <consortium name="Porcine genome sequencing project"/>
        </authorList>
    </citation>
    <scope>NUCLEOTIDE SEQUENCE [LARGE SCALE GENOMIC DNA]</scope>
    <source>
        <strain evidence="15">Duroc</strain>
    </source>
</reference>
<dbReference type="PROSITE" id="PS50923">
    <property type="entry name" value="SUSHI"/>
    <property type="match status" value="4"/>
</dbReference>
<keyword evidence="4" id="KW-0732">Signal</keyword>
<keyword evidence="5" id="KW-0677">Repeat</keyword>
<feature type="disulfide bond" evidence="11">
    <location>
        <begin position="263"/>
        <end position="290"/>
    </location>
</feature>
<dbReference type="OrthoDB" id="6480633at2759"/>
<evidence type="ECO:0000256" key="5">
    <source>
        <dbReference type="ARBA" id="ARBA00022737"/>
    </source>
</evidence>
<accession>A0A5G2RGB4</accession>
<evidence type="ECO:0000313" key="14">
    <source>
        <dbReference type="Ensembl" id="ENSSSCP00000070224.1"/>
    </source>
</evidence>
<reference evidence="14" key="2">
    <citation type="journal article" date="2020" name="Gigascience">
        <title>An improved pig reference genome sequence to enable pig genetics and genomics research.</title>
        <authorList>
            <person name="Warr A."/>
            <person name="Affara N."/>
            <person name="Aken B."/>
            <person name="Beiki H."/>
            <person name="Bickhart D.M."/>
            <person name="Billis K."/>
            <person name="Chow W."/>
            <person name="Eory L."/>
            <person name="Finlayson H.A."/>
            <person name="Flicek P."/>
            <person name="Giron C.G."/>
            <person name="Griffin D.K."/>
            <person name="Hall R."/>
            <person name="Hannum G."/>
            <person name="Hourlier T."/>
            <person name="Howe K."/>
            <person name="Hume D.A."/>
            <person name="Izuogu O."/>
            <person name="Kim K."/>
            <person name="Koren S."/>
            <person name="Liu H."/>
            <person name="Manchanda N."/>
            <person name="Martin F.J."/>
            <person name="Nonneman D.J."/>
            <person name="O'Connor R.E."/>
            <person name="Phillippy A.M."/>
            <person name="Rohrer G.A."/>
            <person name="Rosen B.D."/>
            <person name="Rund L.A."/>
            <person name="Sargent C.A."/>
            <person name="Schook L.B."/>
            <person name="Schroeder S.G."/>
            <person name="Schwartz A.S."/>
            <person name="Skinner B.M."/>
            <person name="Talbot R."/>
            <person name="Tseng E."/>
            <person name="Tuggle C.K."/>
            <person name="Watson M."/>
            <person name="Smith T.P.L."/>
            <person name="Archibald A.L."/>
        </authorList>
    </citation>
    <scope>NUCLEOTIDE SEQUENCE [LARGE SCALE GENOMIC DNA]</scope>
    <source>
        <strain evidence="14">Duroc</strain>
    </source>
</reference>
<organism evidence="14 15">
    <name type="scientific">Sus scrofa</name>
    <name type="common">Pig</name>
    <dbReference type="NCBI Taxonomy" id="9823"/>
    <lineage>
        <taxon>Eukaryota</taxon>
        <taxon>Metazoa</taxon>
        <taxon>Chordata</taxon>
        <taxon>Craniata</taxon>
        <taxon>Vertebrata</taxon>
        <taxon>Euteleostomi</taxon>
        <taxon>Mammalia</taxon>
        <taxon>Eutheria</taxon>
        <taxon>Laurasiatheria</taxon>
        <taxon>Artiodactyla</taxon>
        <taxon>Suina</taxon>
        <taxon>Suidae</taxon>
        <taxon>Sus</taxon>
    </lineage>
</organism>
<dbReference type="Proteomes" id="UP000008227">
    <property type="component" value="Chromosome 9"/>
</dbReference>
<evidence type="ECO:0000256" key="12">
    <source>
        <dbReference type="SAM" id="MobiDB-lite"/>
    </source>
</evidence>
<evidence type="ECO:0000256" key="3">
    <source>
        <dbReference type="ARBA" id="ARBA00022659"/>
    </source>
</evidence>
<evidence type="ECO:0000256" key="11">
    <source>
        <dbReference type="PROSITE-ProRule" id="PRU00302"/>
    </source>
</evidence>
<evidence type="ECO:0000256" key="7">
    <source>
        <dbReference type="ARBA" id="ARBA00023157"/>
    </source>
</evidence>
<dbReference type="InterPro" id="IPR017341">
    <property type="entry name" value="CD46"/>
</dbReference>
<keyword evidence="7 11" id="KW-1015">Disulfide bond</keyword>
<keyword evidence="15" id="KW-1185">Reference proteome</keyword>
<comment type="subunit">
    <text evidence="10">Interacts with C3b. Interacts with C4b. Interacts with moesin/MSN.</text>
</comment>
<dbReference type="GO" id="GO:0009986">
    <property type="term" value="C:cell surface"/>
    <property type="evidence" value="ECO:0007669"/>
    <property type="project" value="InterPro"/>
</dbReference>
<feature type="transmembrane region" description="Helical" evidence="13">
    <location>
        <begin position="20"/>
        <end position="43"/>
    </location>
</feature>
<dbReference type="GO" id="GO:0005615">
    <property type="term" value="C:extracellular space"/>
    <property type="evidence" value="ECO:0000318"/>
    <property type="project" value="GO_Central"/>
</dbReference>
<dbReference type="STRING" id="9823.ENSSSCP00000070224"/>
<comment type="subcellular location">
    <subcellularLocation>
        <location evidence="1">Membrane</location>
        <topology evidence="1">Single-pass membrane protein</topology>
    </subcellularLocation>
</comment>
<dbReference type="GO" id="GO:0007338">
    <property type="term" value="P:single fertilization"/>
    <property type="evidence" value="ECO:0007669"/>
    <property type="project" value="UniProtKB-KW"/>
</dbReference>
<evidence type="ECO:0000256" key="2">
    <source>
        <dbReference type="ARBA" id="ARBA00017517"/>
    </source>
</evidence>
<keyword evidence="13" id="KW-1133">Transmembrane helix</keyword>
<dbReference type="InterPro" id="IPR035976">
    <property type="entry name" value="Sushi/SCR/CCP_sf"/>
</dbReference>
<protein>
    <recommendedName>
        <fullName evidence="2">Membrane cofactor protein</fullName>
    </recommendedName>
</protein>
<dbReference type="PANTHER" id="PTHR19325:SF468">
    <property type="entry name" value="MEMBRANE COFACTOR PROTEIN"/>
    <property type="match status" value="1"/>
</dbReference>
<dbReference type="GO" id="GO:0002456">
    <property type="term" value="P:T cell mediated immunity"/>
    <property type="evidence" value="ECO:0000318"/>
    <property type="project" value="GO_Central"/>
</dbReference>
<evidence type="ECO:0000256" key="8">
    <source>
        <dbReference type="ARBA" id="ARBA00023180"/>
    </source>
</evidence>
<dbReference type="GO" id="GO:0045959">
    <property type="term" value="P:negative regulation of complement activation, classical pathway"/>
    <property type="evidence" value="ECO:0000318"/>
    <property type="project" value="GO_Central"/>
</dbReference>
<keyword evidence="6 13" id="KW-0472">Membrane</keyword>
<dbReference type="CDD" id="cd00033">
    <property type="entry name" value="CCP"/>
    <property type="match status" value="4"/>
</dbReference>
<dbReference type="PIRSF" id="PIRSF037971">
    <property type="entry name" value="TLX_CD46"/>
    <property type="match status" value="1"/>
</dbReference>